<proteinExistence type="predicted"/>
<accession>D4F0T6</accession>
<dbReference type="Proteomes" id="UP000003692">
    <property type="component" value="Unassembled WGS sequence"/>
</dbReference>
<comment type="caution">
    <text evidence="1">The sequence shown here is derived from an EMBL/GenBank/DDBJ whole genome shotgun (WGS) entry which is preliminary data.</text>
</comment>
<name>D4F0T6_EDWTA</name>
<evidence type="ECO:0000313" key="2">
    <source>
        <dbReference type="Proteomes" id="UP000003692"/>
    </source>
</evidence>
<organism evidence="1 2">
    <name type="scientific">Edwardsiella tarda ATCC 23685</name>
    <dbReference type="NCBI Taxonomy" id="500638"/>
    <lineage>
        <taxon>Bacteria</taxon>
        <taxon>Pseudomonadati</taxon>
        <taxon>Pseudomonadota</taxon>
        <taxon>Gammaproteobacteria</taxon>
        <taxon>Enterobacterales</taxon>
        <taxon>Hafniaceae</taxon>
        <taxon>Edwardsiella</taxon>
    </lineage>
</organism>
<dbReference type="AlphaFoldDB" id="D4F0T6"/>
<reference evidence="1 2" key="1">
    <citation type="submission" date="2010-02" db="EMBL/GenBank/DDBJ databases">
        <authorList>
            <person name="Weinstock G."/>
            <person name="Sodergren E."/>
            <person name="Clifton S."/>
            <person name="Fulton L."/>
            <person name="Fulton B."/>
            <person name="Courtney L."/>
            <person name="Fronick C."/>
            <person name="Harrison M."/>
            <person name="Strong C."/>
            <person name="Farmer C."/>
            <person name="Delahaunty K."/>
            <person name="Markovic C."/>
            <person name="Hall O."/>
            <person name="Minx P."/>
            <person name="Tomlinson C."/>
            <person name="Mitreva M."/>
            <person name="Nelson J."/>
            <person name="Hou S."/>
            <person name="Wollam A."/>
            <person name="Pepin K.H."/>
            <person name="Johnson M."/>
            <person name="Bhonagiri V."/>
            <person name="Zhang X."/>
            <person name="Suruliraj S."/>
            <person name="Warren W."/>
            <person name="Chinwalla A."/>
            <person name="Mardis E.R."/>
            <person name="Wilson R.K."/>
        </authorList>
    </citation>
    <scope>NUCLEOTIDE SEQUENCE [LARGE SCALE GENOMIC DNA]</scope>
    <source>
        <strain evidence="1 2">ATCC 23685</strain>
    </source>
</reference>
<protein>
    <submittedName>
        <fullName evidence="1">Uncharacterized protein</fullName>
    </submittedName>
</protein>
<dbReference type="HOGENOM" id="CLU_3250706_0_0_6"/>
<evidence type="ECO:0000313" key="1">
    <source>
        <dbReference type="EMBL" id="EFE24596.1"/>
    </source>
</evidence>
<sequence>MAASLHNSSRKRTTFFIEKCEPAQIRRNDEQKNLARKGRLNQ</sequence>
<dbReference type="EMBL" id="ADGK01000012">
    <property type="protein sequence ID" value="EFE24596.1"/>
    <property type="molecule type" value="Genomic_DNA"/>
</dbReference>
<gene>
    <name evidence="1" type="ORF">EDWATA_00316</name>
</gene>